<dbReference type="Gene3D" id="3.40.30.10">
    <property type="entry name" value="Glutaredoxin"/>
    <property type="match status" value="2"/>
</dbReference>
<reference evidence="4" key="1">
    <citation type="submission" date="2022-11" db="EMBL/GenBank/DDBJ databases">
        <title>Centuries of genome instability and evolution in soft-shell clam transmissible cancer (bioRxiv).</title>
        <authorList>
            <person name="Hart S.F.M."/>
            <person name="Yonemitsu M.A."/>
            <person name="Giersch R.M."/>
            <person name="Beal B.F."/>
            <person name="Arriagada G."/>
            <person name="Davis B.W."/>
            <person name="Ostrander E.A."/>
            <person name="Goff S.P."/>
            <person name="Metzger M.J."/>
        </authorList>
    </citation>
    <scope>NUCLEOTIDE SEQUENCE</scope>
    <source>
        <strain evidence="4">MELC-2E11</strain>
        <tissue evidence="4">Siphon/mantle</tissue>
    </source>
</reference>
<dbReference type="InterPro" id="IPR000889">
    <property type="entry name" value="Glutathione_peroxidase"/>
</dbReference>
<dbReference type="PANTHER" id="PTHR11592:SF134">
    <property type="entry name" value="PHOSPHOLIPID HYDROPEROXIDE GLUTATHIONE PEROXIDASE"/>
    <property type="match status" value="1"/>
</dbReference>
<evidence type="ECO:0000256" key="2">
    <source>
        <dbReference type="ARBA" id="ARBA00022559"/>
    </source>
</evidence>
<name>A0ABY7FNR4_MYAAR</name>
<comment type="similarity">
    <text evidence="1">Belongs to the glutathione peroxidase family.</text>
</comment>
<evidence type="ECO:0000313" key="5">
    <source>
        <dbReference type="Proteomes" id="UP001164746"/>
    </source>
</evidence>
<dbReference type="PANTHER" id="PTHR11592">
    <property type="entry name" value="GLUTATHIONE PEROXIDASE"/>
    <property type="match status" value="1"/>
</dbReference>
<dbReference type="Proteomes" id="UP001164746">
    <property type="component" value="Chromosome 13"/>
</dbReference>
<proteinExistence type="inferred from homology"/>
<gene>
    <name evidence="4" type="ORF">MAR_037544</name>
</gene>
<dbReference type="SUPFAM" id="SSF52833">
    <property type="entry name" value="Thioredoxin-like"/>
    <property type="match status" value="1"/>
</dbReference>
<organism evidence="4 5">
    <name type="scientific">Mya arenaria</name>
    <name type="common">Soft-shell clam</name>
    <dbReference type="NCBI Taxonomy" id="6604"/>
    <lineage>
        <taxon>Eukaryota</taxon>
        <taxon>Metazoa</taxon>
        <taxon>Spiralia</taxon>
        <taxon>Lophotrochozoa</taxon>
        <taxon>Mollusca</taxon>
        <taxon>Bivalvia</taxon>
        <taxon>Autobranchia</taxon>
        <taxon>Heteroconchia</taxon>
        <taxon>Euheterodonta</taxon>
        <taxon>Imparidentia</taxon>
        <taxon>Neoheterodontei</taxon>
        <taxon>Myida</taxon>
        <taxon>Myoidea</taxon>
        <taxon>Myidae</taxon>
        <taxon>Mya</taxon>
    </lineage>
</organism>
<keyword evidence="2" id="KW-0575">Peroxidase</keyword>
<sequence length="86" mass="10125">MEWKSATSIYNFNAKDIDGNDVSLEKYSGHEPAPEPKIKEFMLQHSDGFIKWNFTKFLVDKNGIPVKRYAPNTEPFSCEKDFEKYW</sequence>
<protein>
    <submittedName>
        <fullName evidence="4">GPX7-like protein</fullName>
    </submittedName>
</protein>
<dbReference type="PROSITE" id="PS51355">
    <property type="entry name" value="GLUTATHIONE_PEROXID_3"/>
    <property type="match status" value="1"/>
</dbReference>
<keyword evidence="3" id="KW-0560">Oxidoreductase</keyword>
<dbReference type="EMBL" id="CP111024">
    <property type="protein sequence ID" value="WAR23875.1"/>
    <property type="molecule type" value="Genomic_DNA"/>
</dbReference>
<evidence type="ECO:0000256" key="1">
    <source>
        <dbReference type="ARBA" id="ARBA00006926"/>
    </source>
</evidence>
<accession>A0ABY7FNR4</accession>
<dbReference type="InterPro" id="IPR036249">
    <property type="entry name" value="Thioredoxin-like_sf"/>
</dbReference>
<keyword evidence="5" id="KW-1185">Reference proteome</keyword>
<evidence type="ECO:0000313" key="4">
    <source>
        <dbReference type="EMBL" id="WAR23875.1"/>
    </source>
</evidence>
<evidence type="ECO:0000256" key="3">
    <source>
        <dbReference type="ARBA" id="ARBA00023002"/>
    </source>
</evidence>